<keyword evidence="7" id="KW-1185">Reference proteome</keyword>
<dbReference type="NCBIfam" id="NF003877">
    <property type="entry name" value="PRK05427.1"/>
    <property type="match status" value="1"/>
</dbReference>
<dbReference type="Proteomes" id="UP001321741">
    <property type="component" value="Chromosome"/>
</dbReference>
<evidence type="ECO:0000256" key="2">
    <source>
        <dbReference type="ARBA" id="ARBA00022723"/>
    </source>
</evidence>
<evidence type="ECO:0000256" key="4">
    <source>
        <dbReference type="ARBA" id="ARBA00023211"/>
    </source>
</evidence>
<dbReference type="Pfam" id="PF02833">
    <property type="entry name" value="DHHA2"/>
    <property type="match status" value="1"/>
</dbReference>
<dbReference type="InterPro" id="IPR038763">
    <property type="entry name" value="DHH_sf"/>
</dbReference>
<feature type="domain" description="DHHA2" evidence="5">
    <location>
        <begin position="181"/>
        <end position="308"/>
    </location>
</feature>
<organism evidence="6 7">
    <name type="scientific">Lactobacillus xylocopicola</name>
    <dbReference type="NCBI Taxonomy" id="2976676"/>
    <lineage>
        <taxon>Bacteria</taxon>
        <taxon>Bacillati</taxon>
        <taxon>Bacillota</taxon>
        <taxon>Bacilli</taxon>
        <taxon>Lactobacillales</taxon>
        <taxon>Lactobacillaceae</taxon>
        <taxon>Lactobacillus</taxon>
    </lineage>
</organism>
<reference evidence="6 7" key="1">
    <citation type="journal article" date="2023" name="Microbiol. Spectr.">
        <title>Symbiosis of Carpenter Bees with Uncharacterized Lactic Acid Bacteria Showing NAD Auxotrophy.</title>
        <authorList>
            <person name="Kawasaki S."/>
            <person name="Ozawa K."/>
            <person name="Mori T."/>
            <person name="Yamamoto A."/>
            <person name="Ito M."/>
            <person name="Ohkuma M."/>
            <person name="Sakamoto M."/>
            <person name="Matsutani M."/>
        </authorList>
    </citation>
    <scope>NUCLEOTIDE SEQUENCE [LARGE SCALE GENOMIC DNA]</scope>
    <source>
        <strain evidence="6 7">Kim32-2</strain>
    </source>
</reference>
<dbReference type="SMART" id="SM01131">
    <property type="entry name" value="DHHA2"/>
    <property type="match status" value="1"/>
</dbReference>
<evidence type="ECO:0000313" key="6">
    <source>
        <dbReference type="EMBL" id="BDR60488.1"/>
    </source>
</evidence>
<dbReference type="Pfam" id="PF01368">
    <property type="entry name" value="DHH"/>
    <property type="match status" value="1"/>
</dbReference>
<sequence>MEKELVFGHQNPDTDAIGTAIAYSYLQNKRGFNTEAVALGKANDETAFALAKFGFKEPRVIKTAANEVDKVMLVDHNEPQQSVADIDQVEVTHVVDHHRIMNFNTTMPLFYLAEPVGCTSTIMWKLYQQYGVEIPQNIAGIMLSAIISDTLLLKSPTTTADDHEAVKALAKIAGVDYEQYGLEELKAGTNIAGKSEHELINLDAKSFDLAGKKVRVAQINVVDLPEAMERKEAFLQAMRTVSEAEHYDLFMLLITNVLDSDSTALVIGSGEAQQAFEQAFGPVKDAEISLPGVVSRKKQVVPQLTGAFK</sequence>
<dbReference type="Gene3D" id="3.90.1640.10">
    <property type="entry name" value="inorganic pyrophosphatase (n-terminal core)"/>
    <property type="match status" value="1"/>
</dbReference>
<dbReference type="PANTHER" id="PTHR47618:SF1">
    <property type="entry name" value="BIFUNCTIONAL OLIGORIBONUCLEASE AND PAP PHOSPHATASE NRNA"/>
    <property type="match status" value="1"/>
</dbReference>
<evidence type="ECO:0000256" key="1">
    <source>
        <dbReference type="ARBA" id="ARBA00001936"/>
    </source>
</evidence>
<name>A0ABN6SJI5_9LACO</name>
<comment type="cofactor">
    <cofactor evidence="1">
        <name>Mn(2+)</name>
        <dbReference type="ChEBI" id="CHEBI:29035"/>
    </cofactor>
</comment>
<keyword evidence="3" id="KW-0378">Hydrolase</keyword>
<dbReference type="Gene3D" id="3.10.310.20">
    <property type="entry name" value="DHHA2 domain"/>
    <property type="match status" value="1"/>
</dbReference>
<dbReference type="RefSeq" id="WP_317638185.1">
    <property type="nucleotide sequence ID" value="NZ_AP026803.1"/>
</dbReference>
<dbReference type="SUPFAM" id="SSF64182">
    <property type="entry name" value="DHH phosphoesterases"/>
    <property type="match status" value="1"/>
</dbReference>
<dbReference type="InterPro" id="IPR038222">
    <property type="entry name" value="DHHA2_dom_sf"/>
</dbReference>
<dbReference type="InterPro" id="IPR004097">
    <property type="entry name" value="DHHA2"/>
</dbReference>
<evidence type="ECO:0000259" key="5">
    <source>
        <dbReference type="SMART" id="SM01131"/>
    </source>
</evidence>
<protein>
    <submittedName>
        <fullName evidence="6">Manganese-dependent inorganic pyrophosphatase</fullName>
    </submittedName>
</protein>
<dbReference type="EMBL" id="AP026803">
    <property type="protein sequence ID" value="BDR60488.1"/>
    <property type="molecule type" value="Genomic_DNA"/>
</dbReference>
<evidence type="ECO:0000256" key="3">
    <source>
        <dbReference type="ARBA" id="ARBA00022801"/>
    </source>
</evidence>
<dbReference type="PANTHER" id="PTHR47618">
    <property type="entry name" value="BIFUNCTIONAL OLIGORIBONUCLEASE AND PAP PHOSPHATASE NRNA"/>
    <property type="match status" value="1"/>
</dbReference>
<proteinExistence type="predicted"/>
<gene>
    <name evidence="6" type="primary">ppaC</name>
    <name evidence="6" type="ORF">KIM322_07490</name>
</gene>
<accession>A0ABN6SJI5</accession>
<dbReference type="InterPro" id="IPR001667">
    <property type="entry name" value="DDH_dom"/>
</dbReference>
<evidence type="ECO:0000313" key="7">
    <source>
        <dbReference type="Proteomes" id="UP001321741"/>
    </source>
</evidence>
<keyword evidence="2" id="KW-0479">Metal-binding</keyword>
<dbReference type="InterPro" id="IPR051319">
    <property type="entry name" value="Oligoribo/pAp-PDE_c-di-AMP_PDE"/>
</dbReference>
<keyword evidence="4" id="KW-0464">Manganese</keyword>